<dbReference type="InterPro" id="IPR024119">
    <property type="entry name" value="TF_DEAF-1"/>
</dbReference>
<dbReference type="GO" id="GO:0005634">
    <property type="term" value="C:nucleus"/>
    <property type="evidence" value="ECO:0007669"/>
    <property type="project" value="TreeGrafter"/>
</dbReference>
<keyword evidence="4" id="KW-0805">Transcription regulation</keyword>
<dbReference type="PANTHER" id="PTHR10237:SF1">
    <property type="entry name" value="DEFORMED EPIDERMAL AUTOREGULATORY FACTOR 1 HOMOLOG"/>
    <property type="match status" value="1"/>
</dbReference>
<proteinExistence type="predicted"/>
<protein>
    <recommendedName>
        <fullName evidence="9">MYND-type domain-containing protein</fullName>
    </recommendedName>
</protein>
<keyword evidence="2 8" id="KW-0863">Zinc-finger</keyword>
<comment type="caution">
    <text evidence="10">The sequence shown here is derived from an EMBL/GenBank/DDBJ whole genome shotgun (WGS) entry which is preliminary data.</text>
</comment>
<dbReference type="Proteomes" id="UP000692954">
    <property type="component" value="Unassembled WGS sequence"/>
</dbReference>
<keyword evidence="3" id="KW-0862">Zinc</keyword>
<dbReference type="GO" id="GO:0008270">
    <property type="term" value="F:zinc ion binding"/>
    <property type="evidence" value="ECO:0007669"/>
    <property type="project" value="UniProtKB-KW"/>
</dbReference>
<evidence type="ECO:0000256" key="8">
    <source>
        <dbReference type="PROSITE-ProRule" id="PRU00134"/>
    </source>
</evidence>
<dbReference type="GO" id="GO:0000981">
    <property type="term" value="F:DNA-binding transcription factor activity, RNA polymerase II-specific"/>
    <property type="evidence" value="ECO:0007669"/>
    <property type="project" value="TreeGrafter"/>
</dbReference>
<keyword evidence="1" id="KW-0479">Metal-binding</keyword>
<dbReference type="InterPro" id="IPR002893">
    <property type="entry name" value="Znf_MYND"/>
</dbReference>
<evidence type="ECO:0000256" key="1">
    <source>
        <dbReference type="ARBA" id="ARBA00022723"/>
    </source>
</evidence>
<keyword evidence="7" id="KW-0539">Nucleus</keyword>
<gene>
    <name evidence="10" type="ORF">PSON_ATCC_30995.1.T0450213</name>
</gene>
<keyword evidence="6" id="KW-0804">Transcription</keyword>
<dbReference type="OrthoDB" id="283160at2759"/>
<dbReference type="GO" id="GO:0003677">
    <property type="term" value="F:DNA binding"/>
    <property type="evidence" value="ECO:0007669"/>
    <property type="project" value="UniProtKB-KW"/>
</dbReference>
<evidence type="ECO:0000256" key="6">
    <source>
        <dbReference type="ARBA" id="ARBA00023163"/>
    </source>
</evidence>
<evidence type="ECO:0000256" key="3">
    <source>
        <dbReference type="ARBA" id="ARBA00022833"/>
    </source>
</evidence>
<keyword evidence="5" id="KW-0238">DNA-binding</keyword>
<dbReference type="AlphaFoldDB" id="A0A8S1MVB0"/>
<evidence type="ECO:0000256" key="7">
    <source>
        <dbReference type="ARBA" id="ARBA00023242"/>
    </source>
</evidence>
<evidence type="ECO:0000259" key="9">
    <source>
        <dbReference type="PROSITE" id="PS50865"/>
    </source>
</evidence>
<feature type="domain" description="MYND-type" evidence="9">
    <location>
        <begin position="143"/>
        <end position="179"/>
    </location>
</feature>
<name>A0A8S1MVB0_9CILI</name>
<dbReference type="PROSITE" id="PS50865">
    <property type="entry name" value="ZF_MYND_2"/>
    <property type="match status" value="1"/>
</dbReference>
<keyword evidence="11" id="KW-1185">Reference proteome</keyword>
<sequence length="180" mass="20841">MTEFLEHLGKDSFKIKADQPNDNNSKVQKFPNDVTYFMNYQHGYQLEFQNNILKNVYLYGNHDKQFKPYKNVLPYRIIFTMCNAHIVAKFGEPTSKQGGGPINIGISYDHLGIEITFQTKTWDQPNVAIDQIILYEPSNQTICGICKKVGDLRCAQCKLVYYCSVGCQKTHWKQHKVFCN</sequence>
<evidence type="ECO:0000313" key="11">
    <source>
        <dbReference type="Proteomes" id="UP000692954"/>
    </source>
</evidence>
<dbReference type="EMBL" id="CAJJDN010000045">
    <property type="protein sequence ID" value="CAD8083689.1"/>
    <property type="molecule type" value="Genomic_DNA"/>
</dbReference>
<evidence type="ECO:0000256" key="2">
    <source>
        <dbReference type="ARBA" id="ARBA00022771"/>
    </source>
</evidence>
<dbReference type="Pfam" id="PF01753">
    <property type="entry name" value="zf-MYND"/>
    <property type="match status" value="1"/>
</dbReference>
<accession>A0A8S1MVB0</accession>
<reference evidence="10" key="1">
    <citation type="submission" date="2021-01" db="EMBL/GenBank/DDBJ databases">
        <authorList>
            <consortium name="Genoscope - CEA"/>
            <person name="William W."/>
        </authorList>
    </citation>
    <scope>NUCLEOTIDE SEQUENCE</scope>
</reference>
<organism evidence="10 11">
    <name type="scientific">Paramecium sonneborni</name>
    <dbReference type="NCBI Taxonomy" id="65129"/>
    <lineage>
        <taxon>Eukaryota</taxon>
        <taxon>Sar</taxon>
        <taxon>Alveolata</taxon>
        <taxon>Ciliophora</taxon>
        <taxon>Intramacronucleata</taxon>
        <taxon>Oligohymenophorea</taxon>
        <taxon>Peniculida</taxon>
        <taxon>Parameciidae</taxon>
        <taxon>Paramecium</taxon>
    </lineage>
</organism>
<dbReference type="PROSITE" id="PS01360">
    <property type="entry name" value="ZF_MYND_1"/>
    <property type="match status" value="1"/>
</dbReference>
<evidence type="ECO:0000313" key="10">
    <source>
        <dbReference type="EMBL" id="CAD8083689.1"/>
    </source>
</evidence>
<dbReference type="PANTHER" id="PTHR10237">
    <property type="entry name" value="DEFORMED EPIDERMAL AUTOREGULATORY FACTOR 1 HOMOLOG SUPPRESSIN"/>
    <property type="match status" value="1"/>
</dbReference>
<evidence type="ECO:0000256" key="5">
    <source>
        <dbReference type="ARBA" id="ARBA00023125"/>
    </source>
</evidence>
<evidence type="ECO:0000256" key="4">
    <source>
        <dbReference type="ARBA" id="ARBA00023015"/>
    </source>
</evidence>